<protein>
    <submittedName>
        <fullName evidence="3">Uncharacterized protein</fullName>
    </submittedName>
</protein>
<dbReference type="EMBL" id="QRYQ01000002">
    <property type="protein sequence ID" value="RGU93746.1"/>
    <property type="molecule type" value="Genomic_DNA"/>
</dbReference>
<dbReference type="RefSeq" id="WP_118324530.1">
    <property type="nucleotide sequence ID" value="NZ_CATXNH010000007.1"/>
</dbReference>
<evidence type="ECO:0000313" key="4">
    <source>
        <dbReference type="Proteomes" id="UP000265489"/>
    </source>
</evidence>
<accession>A0A395WE77</accession>
<feature type="domain" description="DUF7309" evidence="2">
    <location>
        <begin position="10"/>
        <end position="168"/>
    </location>
</feature>
<feature type="domain" description="DUF6930" evidence="1">
    <location>
        <begin position="219"/>
        <end position="328"/>
    </location>
</feature>
<dbReference type="Proteomes" id="UP000265489">
    <property type="component" value="Unassembled WGS sequence"/>
</dbReference>
<name>A0A395WE77_9FIRM</name>
<dbReference type="InterPro" id="IPR055733">
    <property type="entry name" value="DUF7309"/>
</dbReference>
<organism evidence="3 4">
    <name type="scientific">Holdemanella biformis</name>
    <dbReference type="NCBI Taxonomy" id="1735"/>
    <lineage>
        <taxon>Bacteria</taxon>
        <taxon>Bacillati</taxon>
        <taxon>Bacillota</taxon>
        <taxon>Erysipelotrichia</taxon>
        <taxon>Erysipelotrichales</taxon>
        <taxon>Erysipelotrichaceae</taxon>
        <taxon>Holdemanella</taxon>
    </lineage>
</organism>
<sequence>MATQATLEQWEELYDLAIEITKLKPWNAYWDMDLIAVETKKNEEPNFVSIMGKGGTCTGISVYRGMEGYSDFCQISNDDYNVPATFVMSDQNCITCYWGNRDEVDDDMYSIIKQLDLRFRGNGNWIYFKTFEKKSFPSLPNYGEVKMLIETYKGLIETLKHEEYQESIFDKGDIIYTQKDEDNHWFSYTVPRPMEPERYNTILVNDSNLIDYFKNMDDSDLELAIDMDYMMVPTNDKGFERPINPLAYIVFDLRNDQILHFDLIHPDQEDYEVIMNNFLGAIEHFGKPKHVYARNPYILNWLDFICEKLDIPLVEDDLEEIDDIFNMLKHMDME</sequence>
<proteinExistence type="predicted"/>
<dbReference type="GeneID" id="66578546"/>
<gene>
    <name evidence="3" type="ORF">DWW32_01665</name>
</gene>
<evidence type="ECO:0000259" key="1">
    <source>
        <dbReference type="Pfam" id="PF22007"/>
    </source>
</evidence>
<reference evidence="3 4" key="1">
    <citation type="submission" date="2018-08" db="EMBL/GenBank/DDBJ databases">
        <title>A genome reference for cultivated species of the human gut microbiota.</title>
        <authorList>
            <person name="Zou Y."/>
            <person name="Xue W."/>
            <person name="Luo G."/>
        </authorList>
    </citation>
    <scope>NUCLEOTIDE SEQUENCE [LARGE SCALE GENOMIC DNA]</scope>
    <source>
        <strain evidence="3 4">AF15-20</strain>
    </source>
</reference>
<evidence type="ECO:0000313" key="3">
    <source>
        <dbReference type="EMBL" id="RGU93746.1"/>
    </source>
</evidence>
<dbReference type="InterPro" id="IPR054216">
    <property type="entry name" value="DUF6930"/>
</dbReference>
<dbReference type="Pfam" id="PF22007">
    <property type="entry name" value="DUF6930"/>
    <property type="match status" value="1"/>
</dbReference>
<evidence type="ECO:0000259" key="2">
    <source>
        <dbReference type="Pfam" id="PF23988"/>
    </source>
</evidence>
<dbReference type="Pfam" id="PF23988">
    <property type="entry name" value="DUF7309"/>
    <property type="match status" value="1"/>
</dbReference>
<dbReference type="AlphaFoldDB" id="A0A395WE77"/>
<comment type="caution">
    <text evidence="3">The sequence shown here is derived from an EMBL/GenBank/DDBJ whole genome shotgun (WGS) entry which is preliminary data.</text>
</comment>